<gene>
    <name evidence="1" type="ORF">F5148DRAFT_1272662</name>
</gene>
<evidence type="ECO:0000313" key="1">
    <source>
        <dbReference type="EMBL" id="KAI9429272.1"/>
    </source>
</evidence>
<reference evidence="1" key="1">
    <citation type="submission" date="2021-03" db="EMBL/GenBank/DDBJ databases">
        <title>Evolutionary priming and transition to the ectomycorrhizal habit in an iconic lineage of mushroom-forming fungi: is preadaptation a requirement?</title>
        <authorList>
            <consortium name="DOE Joint Genome Institute"/>
            <person name="Looney B.P."/>
            <person name="Miyauchi S."/>
            <person name="Morin E."/>
            <person name="Drula E."/>
            <person name="Courty P.E."/>
            <person name="Chicoki N."/>
            <person name="Fauchery L."/>
            <person name="Kohler A."/>
            <person name="Kuo A."/>
            <person name="LaButti K."/>
            <person name="Pangilinan J."/>
            <person name="Lipzen A."/>
            <person name="Riley R."/>
            <person name="Andreopoulos W."/>
            <person name="He G."/>
            <person name="Johnson J."/>
            <person name="Barry K.W."/>
            <person name="Grigoriev I.V."/>
            <person name="Nagy L."/>
            <person name="Hibbett D."/>
            <person name="Henrissat B."/>
            <person name="Matheny P.B."/>
            <person name="Labbe J."/>
            <person name="Martin A.F."/>
        </authorList>
    </citation>
    <scope>NUCLEOTIDE SEQUENCE</scope>
    <source>
        <strain evidence="1">BPL698</strain>
    </source>
</reference>
<protein>
    <submittedName>
        <fullName evidence="1">Uncharacterized protein</fullName>
    </submittedName>
</protein>
<dbReference type="Proteomes" id="UP001207468">
    <property type="component" value="Unassembled WGS sequence"/>
</dbReference>
<dbReference type="EMBL" id="JAGFNK010001762">
    <property type="protein sequence ID" value="KAI9429272.1"/>
    <property type="molecule type" value="Genomic_DNA"/>
</dbReference>
<sequence length="147" mass="15855">MRASSVFVIFCIAIGVTPSLALPMPCTEGNDHRTQLTRRQVMPNLRRRMNHRTPGSSKWGQNTANRTARQSSLDHKQPPKTTRPDNQASHPPGTVPAAAAAERVIANADADAPAPGAGANIRPFLVRRPTLVQDGQDRPGVDEAHEG</sequence>
<accession>A0ACC0TRA2</accession>
<name>A0ACC0TRA2_9AGAM</name>
<proteinExistence type="predicted"/>
<comment type="caution">
    <text evidence="1">The sequence shown here is derived from an EMBL/GenBank/DDBJ whole genome shotgun (WGS) entry which is preliminary data.</text>
</comment>
<keyword evidence="2" id="KW-1185">Reference proteome</keyword>
<evidence type="ECO:0000313" key="2">
    <source>
        <dbReference type="Proteomes" id="UP001207468"/>
    </source>
</evidence>
<organism evidence="1 2">
    <name type="scientific">Russula earlei</name>
    <dbReference type="NCBI Taxonomy" id="71964"/>
    <lineage>
        <taxon>Eukaryota</taxon>
        <taxon>Fungi</taxon>
        <taxon>Dikarya</taxon>
        <taxon>Basidiomycota</taxon>
        <taxon>Agaricomycotina</taxon>
        <taxon>Agaricomycetes</taxon>
        <taxon>Russulales</taxon>
        <taxon>Russulaceae</taxon>
        <taxon>Russula</taxon>
    </lineage>
</organism>